<dbReference type="eggNOG" id="KOG0274">
    <property type="taxonomic scope" value="Eukaryota"/>
</dbReference>
<dbReference type="GO" id="GO:0019005">
    <property type="term" value="C:SCF ubiquitin ligase complex"/>
    <property type="evidence" value="ECO:0007669"/>
    <property type="project" value="UniProtKB-ARBA"/>
</dbReference>
<evidence type="ECO:0000256" key="3">
    <source>
        <dbReference type="ARBA" id="ARBA00022574"/>
    </source>
</evidence>
<dbReference type="PRINTS" id="PR00320">
    <property type="entry name" value="GPROTEINBRPT"/>
</dbReference>
<evidence type="ECO:0000313" key="10">
    <source>
        <dbReference type="EMBL" id="CDP31766.1"/>
    </source>
</evidence>
<dbReference type="PROSITE" id="PS50082">
    <property type="entry name" value="WD_REPEATS_2"/>
    <property type="match status" value="6"/>
</dbReference>
<evidence type="ECO:0000259" key="8">
    <source>
        <dbReference type="PROSITE" id="PS50181"/>
    </source>
</evidence>
<dbReference type="PROSITE" id="PS50181">
    <property type="entry name" value="FBOX"/>
    <property type="match status" value="1"/>
</dbReference>
<dbReference type="PROSITE" id="PS50294">
    <property type="entry name" value="WD_REPEATS_REGION"/>
    <property type="match status" value="4"/>
</dbReference>
<dbReference type="KEGG" id="pan:PODANSg4657"/>
<dbReference type="EMBL" id="CU633900">
    <property type="protein sequence ID" value="CAP68295.1"/>
    <property type="molecule type" value="Genomic_DNA"/>
</dbReference>
<proteinExistence type="inferred from homology"/>
<dbReference type="CDD" id="cd22147">
    <property type="entry name" value="F-box_SpPof1-like"/>
    <property type="match status" value="1"/>
</dbReference>
<feature type="region of interest" description="Disordered" evidence="7">
    <location>
        <begin position="218"/>
        <end position="265"/>
    </location>
</feature>
<dbReference type="SMART" id="SM00256">
    <property type="entry name" value="FBOX"/>
    <property type="match status" value="1"/>
</dbReference>
<dbReference type="Pfam" id="PF00400">
    <property type="entry name" value="WD40"/>
    <property type="match status" value="7"/>
</dbReference>
<comment type="pathway">
    <text evidence="1">Protein modification; protein ubiquitination.</text>
</comment>
<comment type="similarity">
    <text evidence="2">Belongs to the WD repeat MET30/SCONB/SCON-2 family.</text>
</comment>
<dbReference type="SMART" id="SM00320">
    <property type="entry name" value="WD40"/>
    <property type="match status" value="7"/>
</dbReference>
<dbReference type="PANTHER" id="PTHR19872">
    <property type="entry name" value="UBIQUITIN LIGASE SPECIFICITY FACTOR/HREP PROTEIN"/>
    <property type="match status" value="1"/>
</dbReference>
<feature type="repeat" description="WD" evidence="6">
    <location>
        <begin position="609"/>
        <end position="644"/>
    </location>
</feature>
<feature type="repeat" description="WD" evidence="6">
    <location>
        <begin position="416"/>
        <end position="457"/>
    </location>
</feature>
<evidence type="ECO:0000256" key="7">
    <source>
        <dbReference type="SAM" id="MobiDB-lite"/>
    </source>
</evidence>
<dbReference type="Gene3D" id="1.20.1280.50">
    <property type="match status" value="1"/>
</dbReference>
<evidence type="ECO:0000313" key="9">
    <source>
        <dbReference type="EMBL" id="CAP68295.1"/>
    </source>
</evidence>
<feature type="compositionally biased region" description="Low complexity" evidence="7">
    <location>
        <begin position="488"/>
        <end position="508"/>
    </location>
</feature>
<dbReference type="VEuPathDB" id="FungiDB:PODANS_7_3910"/>
<evidence type="ECO:0000313" key="11">
    <source>
        <dbReference type="Proteomes" id="UP000001197"/>
    </source>
</evidence>
<dbReference type="CDD" id="cd00200">
    <property type="entry name" value="WD40"/>
    <property type="match status" value="1"/>
</dbReference>
<dbReference type="InterPro" id="IPR001680">
    <property type="entry name" value="WD40_rpt"/>
</dbReference>
<reference evidence="10" key="4">
    <citation type="submission" date="2014-09" db="EMBL/GenBank/DDBJ databases">
        <title>Maintaining two mating types: Structure of the mating type locus and its role in heterokaryosis in Podospora anserina.</title>
        <authorList>
            <person name="Grognet P."/>
            <person name="Bidard F."/>
            <person name="Kuchly C."/>
            <person name="Chan Ho Tong L."/>
            <person name="Coppin E."/>
            <person name="Ait Benkhali J."/>
            <person name="Couloux A."/>
            <person name="Wincker P."/>
            <person name="Debuchy R."/>
            <person name="Silar P."/>
        </authorList>
    </citation>
    <scope>NUCLEOTIDE SEQUENCE</scope>
</reference>
<dbReference type="Gene3D" id="2.130.10.10">
    <property type="entry name" value="YVTN repeat-like/Quinoprotein amine dehydrogenase"/>
    <property type="match status" value="2"/>
</dbReference>
<dbReference type="RefSeq" id="XP_001907623.1">
    <property type="nucleotide sequence ID" value="XM_001907588.1"/>
</dbReference>
<feature type="repeat" description="WD" evidence="6">
    <location>
        <begin position="544"/>
        <end position="568"/>
    </location>
</feature>
<dbReference type="EMBL" id="FO904942">
    <property type="protein sequence ID" value="CDP31766.1"/>
    <property type="molecule type" value="Genomic_DNA"/>
</dbReference>
<feature type="compositionally biased region" description="Polar residues" evidence="7">
    <location>
        <begin position="218"/>
        <end position="228"/>
    </location>
</feature>
<reference evidence="11" key="3">
    <citation type="journal article" date="2014" name="Genetics">
        <title>Maintaining two mating types: Structure of the mating type locus and its role in heterokaryosis in Podospora anserina.</title>
        <authorList>
            <person name="Grognet P."/>
            <person name="Bidard F."/>
            <person name="Kuchly C."/>
            <person name="Tong L.C.H."/>
            <person name="Coppin E."/>
            <person name="Benkhali J.A."/>
            <person name="Couloux A."/>
            <person name="Wincker P."/>
            <person name="Debuchy R."/>
            <person name="Silar P."/>
        </authorList>
    </citation>
    <scope>GENOME REANNOTATION</scope>
    <source>
        <strain evidence="11">S / ATCC MYA-4624 / DSM 980 / FGSC 10383</strain>
    </source>
</reference>
<dbReference type="Proteomes" id="UP000001197">
    <property type="component" value="Chromosome 7"/>
</dbReference>
<dbReference type="InterPro" id="IPR001810">
    <property type="entry name" value="F-box_dom"/>
</dbReference>
<dbReference type="GeneID" id="6191822"/>
<keyword evidence="11" id="KW-1185">Reference proteome</keyword>
<dbReference type="InterPro" id="IPR015943">
    <property type="entry name" value="WD40/YVTN_repeat-like_dom_sf"/>
</dbReference>
<dbReference type="OrthoDB" id="5580488at2759"/>
<dbReference type="InterPro" id="IPR036047">
    <property type="entry name" value="F-box-like_dom_sf"/>
</dbReference>
<evidence type="ECO:0000256" key="4">
    <source>
        <dbReference type="ARBA" id="ARBA00022737"/>
    </source>
</evidence>
<keyword evidence="5" id="KW-0833">Ubl conjugation pathway</keyword>
<dbReference type="HOGENOM" id="CLU_000288_103_1_1"/>
<organism evidence="9">
    <name type="scientific">Podospora anserina (strain S / ATCC MYA-4624 / DSM 980 / FGSC 10383)</name>
    <name type="common">Pleurage anserina</name>
    <dbReference type="NCBI Taxonomy" id="515849"/>
    <lineage>
        <taxon>Eukaryota</taxon>
        <taxon>Fungi</taxon>
        <taxon>Dikarya</taxon>
        <taxon>Ascomycota</taxon>
        <taxon>Pezizomycotina</taxon>
        <taxon>Sordariomycetes</taxon>
        <taxon>Sordariomycetidae</taxon>
        <taxon>Sordariales</taxon>
        <taxon>Podosporaceae</taxon>
        <taxon>Podospora</taxon>
        <taxon>Podospora anserina</taxon>
    </lineage>
</organism>
<feature type="repeat" description="WD" evidence="6">
    <location>
        <begin position="297"/>
        <end position="336"/>
    </location>
</feature>
<dbReference type="AlphaFoldDB" id="B2AV72"/>
<gene>
    <name evidence="9" type="ORF">PODANS_7_3910</name>
</gene>
<dbReference type="GO" id="GO:1990756">
    <property type="term" value="F:ubiquitin-like ligase-substrate adaptor activity"/>
    <property type="evidence" value="ECO:0007669"/>
    <property type="project" value="UniProtKB-ARBA"/>
</dbReference>
<name>B2AV72_PODAN</name>
<dbReference type="InterPro" id="IPR011047">
    <property type="entry name" value="Quinoprotein_ADH-like_sf"/>
</dbReference>
<evidence type="ECO:0000256" key="1">
    <source>
        <dbReference type="ARBA" id="ARBA00004906"/>
    </source>
</evidence>
<dbReference type="InterPro" id="IPR020472">
    <property type="entry name" value="WD40_PAC1"/>
</dbReference>
<dbReference type="PANTHER" id="PTHR19872:SF9">
    <property type="entry name" value="UBIQUITIN-BINDING SDF UBIQUITIN LIGASE COMPLEX SUBUNIT"/>
    <property type="match status" value="1"/>
</dbReference>
<dbReference type="Pfam" id="PF12937">
    <property type="entry name" value="F-box-like"/>
    <property type="match status" value="1"/>
</dbReference>
<evidence type="ECO:0000256" key="6">
    <source>
        <dbReference type="PROSITE-ProRule" id="PRU00221"/>
    </source>
</evidence>
<protein>
    <submittedName>
        <fullName evidence="9">Podospora anserina S mat+ genomic DNA chromosome 7, supercontig 1</fullName>
    </submittedName>
    <submittedName>
        <fullName evidence="10">Sulfur controller 2</fullName>
    </submittedName>
</protein>
<feature type="domain" description="F-box" evidence="8">
    <location>
        <begin position="142"/>
        <end position="188"/>
    </location>
</feature>
<dbReference type="STRING" id="515849.B2AV72"/>
<feature type="repeat" description="WD" evidence="6">
    <location>
        <begin position="337"/>
        <end position="376"/>
    </location>
</feature>
<dbReference type="PROSITE" id="PS00678">
    <property type="entry name" value="WD_REPEATS_1"/>
    <property type="match status" value="2"/>
</dbReference>
<dbReference type="FunFam" id="2.130.10.10:FF:000715">
    <property type="entry name" value="F-box protein MET30"/>
    <property type="match status" value="1"/>
</dbReference>
<dbReference type="InterPro" id="IPR051075">
    <property type="entry name" value="SCF_subunit_WD-repeat"/>
</dbReference>
<accession>B2AV72</accession>
<feature type="repeat" description="WD" evidence="6">
    <location>
        <begin position="377"/>
        <end position="416"/>
    </location>
</feature>
<reference evidence="9 11" key="1">
    <citation type="journal article" date="2008" name="Genome Biol.">
        <title>The genome sequence of the model ascomycete fungus Podospora anserina.</title>
        <authorList>
            <person name="Espagne E."/>
            <person name="Lespinet O."/>
            <person name="Malagnac F."/>
            <person name="Da Silva C."/>
            <person name="Jaillon O."/>
            <person name="Porcel B.M."/>
            <person name="Couloux A."/>
            <person name="Aury J.-M."/>
            <person name="Segurens B."/>
            <person name="Poulain J."/>
            <person name="Anthouard V."/>
            <person name="Grossetete S."/>
            <person name="Khalili H."/>
            <person name="Coppin E."/>
            <person name="Dequard-Chablat M."/>
            <person name="Picard M."/>
            <person name="Contamine V."/>
            <person name="Arnaise S."/>
            <person name="Bourdais A."/>
            <person name="Berteaux-Lecellier V."/>
            <person name="Gautheret D."/>
            <person name="de Vries R.P."/>
            <person name="Battaglia E."/>
            <person name="Coutinho P.M."/>
            <person name="Danchin E.G.J."/>
            <person name="Henrissat B."/>
            <person name="El Khoury R."/>
            <person name="Sainsard-Chanet A."/>
            <person name="Boivin A."/>
            <person name="Pinan-Lucarre B."/>
            <person name="Sellem C.H."/>
            <person name="Debuchy R."/>
            <person name="Wincker P."/>
            <person name="Weissenbach J."/>
            <person name="Silar P."/>
        </authorList>
    </citation>
    <scope>NUCLEOTIDE SEQUENCE [LARGE SCALE GENOMIC DNA]</scope>
    <source>
        <strain evidence="11">S / ATCC MYA-4624 / DSM 980 / FGSC 10383</strain>
        <strain evidence="9">S mat+</strain>
    </source>
</reference>
<dbReference type="FunCoup" id="B2AV72">
    <property type="interactions" value="147"/>
</dbReference>
<sequence length="644" mass="72206">MTNMSSLLIGKTVTPFLREHIPSLYAPIGKPNNEETARAKNPNTRYCYRHRPDSKCRRAADEAKMIMIQNELDKLTPAVCPDLFLSLSILKLRLMVAITHVWSLFSAAPARHRELMLQGVLSQLCFPQLSLISREVNEALKIDFITALPVELSQKILCYLDTVSLTKAAQVSQRWRQLADSDAVWVYMCEQHVNRKCTKCGWGLPLLERKRLRNYTRQRQMAKDNSNGRIEEIHDSENSVVTQNGKRLADSSDDEPDGKRRRVDESEFKQRKWKDVYKDRWEVGYNWKVGRCTVHTLRGHTNGVTCLQLDDHILATGSYDATIKIWNIETGEEIRTLRGHTRGIRALQFDDSKLISGSLDNTIKIWNWHTGECISTLAGHTDGVVSLHFEGQLLASGSIDKSVKIFDFNSKEAFCLKGHTDWVNCTRLDTASRTVMSASDDTTIKLWDLDTRRVIRTFEGHVGHVQQVLLLPPEYEPDDELLNGLSGPGDNSDSVSVSSGRSGTPTVSFVHTDRPTSSPARDDELRALYGAGFESETTRPLPARYFLSGGLDSTIRLWDSATGRCLKTMFGHLEGIWALAGDTIRVISGANDGMVKCWEPRSGKCDATYTGHRGPVTCVGLNDSLLASGSEDGEVRLYSFKAPN</sequence>
<dbReference type="InterPro" id="IPR019775">
    <property type="entry name" value="WD40_repeat_CS"/>
</dbReference>
<keyword evidence="4" id="KW-0677">Repeat</keyword>
<dbReference type="SUPFAM" id="SSF81383">
    <property type="entry name" value="F-box domain"/>
    <property type="match status" value="1"/>
</dbReference>
<feature type="region of interest" description="Disordered" evidence="7">
    <location>
        <begin position="483"/>
        <end position="521"/>
    </location>
</feature>
<evidence type="ECO:0000256" key="2">
    <source>
        <dbReference type="ARBA" id="ARBA00007968"/>
    </source>
</evidence>
<reference evidence="9" key="2">
    <citation type="submission" date="2008-07" db="EMBL/GenBank/DDBJ databases">
        <authorList>
            <person name="Genoscope - CEA"/>
        </authorList>
    </citation>
    <scope>NUCLEOTIDE SEQUENCE</scope>
    <source>
        <strain evidence="9">S mat+</strain>
    </source>
</reference>
<dbReference type="SUPFAM" id="SSF50998">
    <property type="entry name" value="Quinoprotein alcohol dehydrogenase-like"/>
    <property type="match status" value="1"/>
</dbReference>
<dbReference type="GO" id="GO:0031146">
    <property type="term" value="P:SCF-dependent proteasomal ubiquitin-dependent protein catabolic process"/>
    <property type="evidence" value="ECO:0007669"/>
    <property type="project" value="UniProtKB-ARBA"/>
</dbReference>
<evidence type="ECO:0000256" key="5">
    <source>
        <dbReference type="ARBA" id="ARBA00022786"/>
    </source>
</evidence>
<keyword evidence="3 6" id="KW-0853">WD repeat</keyword>
<dbReference type="FunFam" id="1.20.1280.50:FF:000016">
    <property type="entry name" value="E3 ubiquitin ligase complex SCF subunit sconB"/>
    <property type="match status" value="1"/>
</dbReference>